<dbReference type="OrthoDB" id="410267at2759"/>
<dbReference type="RefSeq" id="XP_020094200.1">
    <property type="nucleotide sequence ID" value="XM_020238611.1"/>
</dbReference>
<feature type="domain" description="NFD4 C-terminal" evidence="8">
    <location>
        <begin position="356"/>
        <end position="575"/>
    </location>
</feature>
<dbReference type="PANTHER" id="PTHR21576">
    <property type="entry name" value="UNCHARACTERIZED NODULIN-LIKE PROTEIN"/>
    <property type="match status" value="1"/>
</dbReference>
<evidence type="ECO:0000313" key="9">
    <source>
        <dbReference type="Proteomes" id="UP000515123"/>
    </source>
</evidence>
<feature type="signal peptide" evidence="6">
    <location>
        <begin position="1"/>
        <end position="21"/>
    </location>
</feature>
<keyword evidence="2 5" id="KW-0812">Transmembrane</keyword>
<name>A0A6P5FM47_ANACO</name>
<feature type="domain" description="Nodulin-like" evidence="7">
    <location>
        <begin position="7"/>
        <end position="255"/>
    </location>
</feature>
<comment type="subcellular location">
    <subcellularLocation>
        <location evidence="1">Membrane</location>
        <topology evidence="1">Multi-pass membrane protein</topology>
    </subcellularLocation>
</comment>
<keyword evidence="6" id="KW-0732">Signal</keyword>
<feature type="transmembrane region" description="Helical" evidence="5">
    <location>
        <begin position="104"/>
        <end position="127"/>
    </location>
</feature>
<evidence type="ECO:0000256" key="4">
    <source>
        <dbReference type="ARBA" id="ARBA00023136"/>
    </source>
</evidence>
<feature type="transmembrane region" description="Helical" evidence="5">
    <location>
        <begin position="167"/>
        <end position="187"/>
    </location>
</feature>
<keyword evidence="3 5" id="KW-1133">Transmembrane helix</keyword>
<keyword evidence="4 5" id="KW-0472">Membrane</keyword>
<organism evidence="9 10">
    <name type="scientific">Ananas comosus</name>
    <name type="common">Pineapple</name>
    <name type="synonym">Ananas ananas</name>
    <dbReference type="NCBI Taxonomy" id="4615"/>
    <lineage>
        <taxon>Eukaryota</taxon>
        <taxon>Viridiplantae</taxon>
        <taxon>Streptophyta</taxon>
        <taxon>Embryophyta</taxon>
        <taxon>Tracheophyta</taxon>
        <taxon>Spermatophyta</taxon>
        <taxon>Magnoliopsida</taxon>
        <taxon>Liliopsida</taxon>
        <taxon>Poales</taxon>
        <taxon>Bromeliaceae</taxon>
        <taxon>Bromelioideae</taxon>
        <taxon>Ananas</taxon>
    </lineage>
</organism>
<feature type="transmembrane region" description="Helical" evidence="5">
    <location>
        <begin position="64"/>
        <end position="84"/>
    </location>
</feature>
<feature type="transmembrane region" description="Helical" evidence="5">
    <location>
        <begin position="238"/>
        <end position="264"/>
    </location>
</feature>
<dbReference type="InterPro" id="IPR036259">
    <property type="entry name" value="MFS_trans_sf"/>
</dbReference>
<dbReference type="Gene3D" id="1.20.1250.20">
    <property type="entry name" value="MFS general substrate transporter like domains"/>
    <property type="match status" value="1"/>
</dbReference>
<dbReference type="Pfam" id="PF06813">
    <property type="entry name" value="Nodulin-like"/>
    <property type="match status" value="1"/>
</dbReference>
<feature type="transmembrane region" description="Helical" evidence="5">
    <location>
        <begin position="465"/>
        <end position="489"/>
    </location>
</feature>
<keyword evidence="9" id="KW-1185">Reference proteome</keyword>
<feature type="transmembrane region" description="Helical" evidence="5">
    <location>
        <begin position="208"/>
        <end position="226"/>
    </location>
</feature>
<accession>A0A6P5FM47</accession>
<evidence type="ECO:0000256" key="3">
    <source>
        <dbReference type="ARBA" id="ARBA00022989"/>
    </source>
</evidence>
<feature type="transmembrane region" description="Helical" evidence="5">
    <location>
        <begin position="369"/>
        <end position="387"/>
    </location>
</feature>
<evidence type="ECO:0000259" key="8">
    <source>
        <dbReference type="Pfam" id="PF23262"/>
    </source>
</evidence>
<evidence type="ECO:0000256" key="5">
    <source>
        <dbReference type="SAM" id="Phobius"/>
    </source>
</evidence>
<feature type="transmembrane region" description="Helical" evidence="5">
    <location>
        <begin position="136"/>
        <end position="155"/>
    </location>
</feature>
<reference evidence="10" key="2">
    <citation type="submission" date="2025-08" db="UniProtKB">
        <authorList>
            <consortium name="RefSeq"/>
        </authorList>
    </citation>
    <scope>IDENTIFICATION</scope>
    <source>
        <tissue evidence="10">Leaf</tissue>
    </source>
</reference>
<dbReference type="SUPFAM" id="SSF103473">
    <property type="entry name" value="MFS general substrate transporter"/>
    <property type="match status" value="1"/>
</dbReference>
<reference evidence="9" key="1">
    <citation type="journal article" date="2015" name="Nat. Genet.">
        <title>The pineapple genome and the evolution of CAM photosynthesis.</title>
        <authorList>
            <person name="Ming R."/>
            <person name="VanBuren R."/>
            <person name="Wai C.M."/>
            <person name="Tang H."/>
            <person name="Schatz M.C."/>
            <person name="Bowers J.E."/>
            <person name="Lyons E."/>
            <person name="Wang M.L."/>
            <person name="Chen J."/>
            <person name="Biggers E."/>
            <person name="Zhang J."/>
            <person name="Huang L."/>
            <person name="Zhang L."/>
            <person name="Miao W."/>
            <person name="Zhang J."/>
            <person name="Ye Z."/>
            <person name="Miao C."/>
            <person name="Lin Z."/>
            <person name="Wang H."/>
            <person name="Zhou H."/>
            <person name="Yim W.C."/>
            <person name="Priest H.D."/>
            <person name="Zheng C."/>
            <person name="Woodhouse M."/>
            <person name="Edger P.P."/>
            <person name="Guyot R."/>
            <person name="Guo H.B."/>
            <person name="Guo H."/>
            <person name="Zheng G."/>
            <person name="Singh R."/>
            <person name="Sharma A."/>
            <person name="Min X."/>
            <person name="Zheng Y."/>
            <person name="Lee H."/>
            <person name="Gurtowski J."/>
            <person name="Sedlazeck F.J."/>
            <person name="Harkess A."/>
            <person name="McKain M.R."/>
            <person name="Liao Z."/>
            <person name="Fang J."/>
            <person name="Liu J."/>
            <person name="Zhang X."/>
            <person name="Zhang Q."/>
            <person name="Hu W."/>
            <person name="Qin Y."/>
            <person name="Wang K."/>
            <person name="Chen L.Y."/>
            <person name="Shirley N."/>
            <person name="Lin Y.R."/>
            <person name="Liu L.Y."/>
            <person name="Hernandez A.G."/>
            <person name="Wright C.L."/>
            <person name="Bulone V."/>
            <person name="Tuskan G.A."/>
            <person name="Heath K."/>
            <person name="Zee F."/>
            <person name="Moore P.H."/>
            <person name="Sunkar R."/>
            <person name="Leebens-Mack J.H."/>
            <person name="Mockler T."/>
            <person name="Bennetzen J.L."/>
            <person name="Freeling M."/>
            <person name="Sankoff D."/>
            <person name="Paterson A.H."/>
            <person name="Zhu X."/>
            <person name="Yang X."/>
            <person name="Smith J.A."/>
            <person name="Cushman J.C."/>
            <person name="Paull R.E."/>
            <person name="Yu Q."/>
        </authorList>
    </citation>
    <scope>NUCLEOTIDE SEQUENCE [LARGE SCALE GENOMIC DNA]</scope>
    <source>
        <strain evidence="9">cv. F153</strain>
    </source>
</reference>
<dbReference type="InterPro" id="IPR056555">
    <property type="entry name" value="NFD4_C"/>
</dbReference>
<dbReference type="InterPro" id="IPR010658">
    <property type="entry name" value="Nodulin-like"/>
</dbReference>
<dbReference type="GO" id="GO:0016020">
    <property type="term" value="C:membrane"/>
    <property type="evidence" value="ECO:0007669"/>
    <property type="project" value="UniProtKB-SubCell"/>
</dbReference>
<sequence>MAGQSRKWMVVVATMWIQALTGTNFDFSAYSSALKEAMGISQVQLNYLATASDLGKALGWSSGLALLYLPLHAILLLAAALGLASYATQWLLITHKISLPYLPVFLLCLLAGCSICWFNTVCFVLCIRNFPLNRSLALSLSISFNGVSAAIYALVADALGGCSPSAYLLLNATLPLLVSTAALLPILRQPPDDLVLLPADAAKGDTRLFLVLHLLAFLTGVYLLLLDSVSADDPVVSAAILAGAIALLALPLAIPGVVCARAWAHRTIYSALSLNVPDFSLNPNRADDELTKELTIGRDERDMDGEDAGTRVGNGPVSAAVGEEREIVASRRGKRGWWWCCGGMVLNKDRLAVLGEEHSARRLIRRVDFWLYYAAYFFGPTVGLVYSNNLGQIAESLGRDSQVTMLLTVYSSCSFFGRLLSAAPDFLRGKLYFARTGWLAAAVVLMPVAFFLLAELDDAGCALVIGTALVGLSSGFIIAAAVTVTSELFGTESVGVNHNILITNIPLGSLLYGQIAALVYDANGQATLWHALFKSDLSTIVCMGKKCYANTFLMLGCITMLGFLCSVALFFRTKSAYDEAERRRALVDGDRD</sequence>
<gene>
    <name evidence="10" type="primary">LOC109714150</name>
</gene>
<evidence type="ECO:0000256" key="6">
    <source>
        <dbReference type="SAM" id="SignalP"/>
    </source>
</evidence>
<feature type="transmembrane region" description="Helical" evidence="5">
    <location>
        <begin position="552"/>
        <end position="571"/>
    </location>
</feature>
<proteinExistence type="predicted"/>
<dbReference type="GeneID" id="109714150"/>
<dbReference type="Proteomes" id="UP000515123">
    <property type="component" value="Linkage group 8"/>
</dbReference>
<evidence type="ECO:0000256" key="1">
    <source>
        <dbReference type="ARBA" id="ARBA00004141"/>
    </source>
</evidence>
<feature type="transmembrane region" description="Helical" evidence="5">
    <location>
        <begin position="402"/>
        <end position="420"/>
    </location>
</feature>
<protein>
    <submittedName>
        <fullName evidence="10">Protein NUCLEAR FUSION DEFECTIVE 4</fullName>
    </submittedName>
</protein>
<feature type="transmembrane region" description="Helical" evidence="5">
    <location>
        <begin position="432"/>
        <end position="453"/>
    </location>
</feature>
<feature type="transmembrane region" description="Helical" evidence="5">
    <location>
        <begin position="501"/>
        <end position="520"/>
    </location>
</feature>
<dbReference type="PANTHER" id="PTHR21576:SF7">
    <property type="entry name" value="MAJOR FACILITATOR SUPERFAMILY PROTEIN"/>
    <property type="match status" value="1"/>
</dbReference>
<evidence type="ECO:0000259" key="7">
    <source>
        <dbReference type="Pfam" id="PF06813"/>
    </source>
</evidence>
<dbReference type="Pfam" id="PF23262">
    <property type="entry name" value="NFD4_C"/>
    <property type="match status" value="1"/>
</dbReference>
<evidence type="ECO:0000313" key="10">
    <source>
        <dbReference type="RefSeq" id="XP_020094200.1"/>
    </source>
</evidence>
<evidence type="ECO:0000256" key="2">
    <source>
        <dbReference type="ARBA" id="ARBA00022692"/>
    </source>
</evidence>
<feature type="chain" id="PRO_5028118234" evidence="6">
    <location>
        <begin position="22"/>
        <end position="592"/>
    </location>
</feature>
<dbReference type="AlphaFoldDB" id="A0A6P5FM47"/>